<comment type="caution">
    <text evidence="2">The sequence shown here is derived from an EMBL/GenBank/DDBJ whole genome shotgun (WGS) entry which is preliminary data.</text>
</comment>
<evidence type="ECO:0000259" key="1">
    <source>
        <dbReference type="Pfam" id="PF13358"/>
    </source>
</evidence>
<dbReference type="AlphaFoldDB" id="A0AAV1M7H3"/>
<reference evidence="2 3" key="1">
    <citation type="submission" date="2023-11" db="EMBL/GenBank/DDBJ databases">
        <authorList>
            <person name="Hedman E."/>
            <person name="Englund M."/>
            <person name="Stromberg M."/>
            <person name="Nyberg Akerstrom W."/>
            <person name="Nylinder S."/>
            <person name="Jareborg N."/>
            <person name="Kallberg Y."/>
            <person name="Kronander E."/>
        </authorList>
    </citation>
    <scope>NUCLEOTIDE SEQUENCE [LARGE SCALE GENOMIC DNA]</scope>
</reference>
<name>A0AAV1M7H3_9NEOP</name>
<dbReference type="EMBL" id="CAVLGL010000137">
    <property type="protein sequence ID" value="CAK1602312.1"/>
    <property type="molecule type" value="Genomic_DNA"/>
</dbReference>
<dbReference type="PANTHER" id="PTHR33939">
    <property type="entry name" value="PROTEIN CBG22215"/>
    <property type="match status" value="1"/>
</dbReference>
<dbReference type="Gene3D" id="3.30.420.10">
    <property type="entry name" value="Ribonuclease H-like superfamily/Ribonuclease H"/>
    <property type="match status" value="1"/>
</dbReference>
<dbReference type="GO" id="GO:0003676">
    <property type="term" value="F:nucleic acid binding"/>
    <property type="evidence" value="ECO:0007669"/>
    <property type="project" value="InterPro"/>
</dbReference>
<dbReference type="PANTHER" id="PTHR33939:SF1">
    <property type="entry name" value="DUF4371 DOMAIN-CONTAINING PROTEIN"/>
    <property type="match status" value="1"/>
</dbReference>
<gene>
    <name evidence="2" type="ORF">PARMNEM_LOCUS20836</name>
</gene>
<proteinExistence type="predicted"/>
<evidence type="ECO:0000313" key="3">
    <source>
        <dbReference type="Proteomes" id="UP001314205"/>
    </source>
</evidence>
<sequence length="445" mass="50952">MPKRGKTLNSQCRELVLKLQDYFERESQNGGPLIPVTQVKDRVSQALGIGAKTLYNINKEKFGASGSEDNVLRTPKKKRRQKPVTDIDTFDADAMRNHIYGYYSRNEYLNRKKLLASLREAGLFSGGKTALTKILKDIGFSYKKTDKRKILLERYDIILKWISFLREAKNIDNWDNVVFIDETWLNANHTVSRSWTDDTQALTSKVPMGKGARLIICHAGSAKYGFVKNALLAFQSKTTNDYHEVMNATTFKEWFQNVLLPSLPEPSVIFMDNASYHSVQIQKPPTQANKKEEMVAWLQAKGIDANMQMLKPELIKLVKENKAANVRYEIDELALEYGHRVLRIPPYHCQYNAIELIWTQIKGYAARHNTSPPFSTKKIMTVLKEACGEVTRDDWAKVVEKTKNLIVEHFDRDIRIDSVIDNNIIIHVGEDDDEDTTSSSELESD</sequence>
<dbReference type="InterPro" id="IPR036397">
    <property type="entry name" value="RNaseH_sf"/>
</dbReference>
<accession>A0AAV1M7H3</accession>
<dbReference type="InterPro" id="IPR038717">
    <property type="entry name" value="Tc1-like_DDE_dom"/>
</dbReference>
<organism evidence="2 3">
    <name type="scientific">Parnassius mnemosyne</name>
    <name type="common">clouded apollo</name>
    <dbReference type="NCBI Taxonomy" id="213953"/>
    <lineage>
        <taxon>Eukaryota</taxon>
        <taxon>Metazoa</taxon>
        <taxon>Ecdysozoa</taxon>
        <taxon>Arthropoda</taxon>
        <taxon>Hexapoda</taxon>
        <taxon>Insecta</taxon>
        <taxon>Pterygota</taxon>
        <taxon>Neoptera</taxon>
        <taxon>Endopterygota</taxon>
        <taxon>Lepidoptera</taxon>
        <taxon>Glossata</taxon>
        <taxon>Ditrysia</taxon>
        <taxon>Papilionoidea</taxon>
        <taxon>Papilionidae</taxon>
        <taxon>Parnassiinae</taxon>
        <taxon>Parnassini</taxon>
        <taxon>Parnassius</taxon>
        <taxon>Driopa</taxon>
    </lineage>
</organism>
<evidence type="ECO:0000313" key="2">
    <source>
        <dbReference type="EMBL" id="CAK1602312.1"/>
    </source>
</evidence>
<feature type="domain" description="Tc1-like transposase DDE" evidence="1">
    <location>
        <begin position="177"/>
        <end position="369"/>
    </location>
</feature>
<keyword evidence="3" id="KW-1185">Reference proteome</keyword>
<protein>
    <recommendedName>
        <fullName evidence="1">Tc1-like transposase DDE domain-containing protein</fullName>
    </recommendedName>
</protein>
<dbReference type="Pfam" id="PF13358">
    <property type="entry name" value="DDE_3"/>
    <property type="match status" value="1"/>
</dbReference>
<dbReference type="Proteomes" id="UP001314205">
    <property type="component" value="Unassembled WGS sequence"/>
</dbReference>